<keyword evidence="2" id="KW-1133">Transmembrane helix</keyword>
<dbReference type="InterPro" id="IPR032675">
    <property type="entry name" value="LRR_dom_sf"/>
</dbReference>
<feature type="compositionally biased region" description="Polar residues" evidence="1">
    <location>
        <begin position="630"/>
        <end position="646"/>
    </location>
</feature>
<dbReference type="AlphaFoldDB" id="A0A0G4GKI6"/>
<dbReference type="VEuPathDB" id="CryptoDB:Vbra_18099"/>
<dbReference type="EMBL" id="CDMY01000698">
    <property type="protein sequence ID" value="CEM30507.1"/>
    <property type="molecule type" value="Genomic_DNA"/>
</dbReference>
<feature type="transmembrane region" description="Helical" evidence="2">
    <location>
        <begin position="182"/>
        <end position="205"/>
    </location>
</feature>
<feature type="transmembrane region" description="Helical" evidence="2">
    <location>
        <begin position="468"/>
        <end position="487"/>
    </location>
</feature>
<proteinExistence type="predicted"/>
<evidence type="ECO:0000313" key="4">
    <source>
        <dbReference type="Proteomes" id="UP000041254"/>
    </source>
</evidence>
<feature type="transmembrane region" description="Helical" evidence="2">
    <location>
        <begin position="369"/>
        <end position="386"/>
    </location>
</feature>
<feature type="compositionally biased region" description="Acidic residues" evidence="1">
    <location>
        <begin position="678"/>
        <end position="696"/>
    </location>
</feature>
<reference evidence="3 4" key="1">
    <citation type="submission" date="2014-11" db="EMBL/GenBank/DDBJ databases">
        <authorList>
            <person name="Zhu J."/>
            <person name="Qi W."/>
            <person name="Song R."/>
        </authorList>
    </citation>
    <scope>NUCLEOTIDE SEQUENCE [LARGE SCALE GENOMIC DNA]</scope>
</reference>
<evidence type="ECO:0000256" key="1">
    <source>
        <dbReference type="SAM" id="MobiDB-lite"/>
    </source>
</evidence>
<evidence type="ECO:0000313" key="3">
    <source>
        <dbReference type="EMBL" id="CEM30507.1"/>
    </source>
</evidence>
<protein>
    <submittedName>
        <fullName evidence="3">Uncharacterized protein</fullName>
    </submittedName>
</protein>
<evidence type="ECO:0000256" key="2">
    <source>
        <dbReference type="SAM" id="Phobius"/>
    </source>
</evidence>
<keyword evidence="2" id="KW-0812">Transmembrane</keyword>
<accession>A0A0G4GKI6</accession>
<feature type="compositionally biased region" description="Basic and acidic residues" evidence="1">
    <location>
        <begin position="36"/>
        <end position="49"/>
    </location>
</feature>
<keyword evidence="4" id="KW-1185">Reference proteome</keyword>
<dbReference type="Proteomes" id="UP000041254">
    <property type="component" value="Unassembled WGS sequence"/>
</dbReference>
<feature type="region of interest" description="Disordered" evidence="1">
    <location>
        <begin position="592"/>
        <end position="710"/>
    </location>
</feature>
<dbReference type="SUPFAM" id="SSF52058">
    <property type="entry name" value="L domain-like"/>
    <property type="match status" value="1"/>
</dbReference>
<feature type="transmembrane region" description="Helical" evidence="2">
    <location>
        <begin position="260"/>
        <end position="282"/>
    </location>
</feature>
<name>A0A0G4GKI6_VITBC</name>
<feature type="region of interest" description="Disordered" evidence="1">
    <location>
        <begin position="754"/>
        <end position="791"/>
    </location>
</feature>
<gene>
    <name evidence="3" type="ORF">Vbra_18099</name>
</gene>
<sequence length="1038" mass="117164">MAPSDKSVKSERVRDPEAPAVTFRLPKSVSGEAASEELREACSDPEQRMDGLTAVSLPPVATAGTCPFPAARGDEPPSPCTSFTAALEEFNSQQLPPIKRSISFGQLPPERLSARSMRRSETAVEIIHKVVELKAAHMPVFGILTEEERRKEMRRRSQRQSFWRCCCHREIFPGIRLVHIALWLNNAAWASLLLVSLLCLVHAIAEFVEKETKPYAVQSDLIFYFKEYVDNVLLETGELADKDSYTVRWASSWSAFTMGLMWLLLGYASAYAFVMHTVFWRYNAYRWAGKKKMDYRCAYEKITWLKRQKDRSRRLKTFKTIKAHATASGNRPSDDLSEAVESGPADTLQMVRPKSPGGAWLAKSRFPRWLHIVEAYISLFYFYFLGPNGRLFWCGSAASELIELVFGWLKCLQYAGWSLVSATSAKEGRSVEGEVPTREVEVWLPLPLLVALQSVVLTGSFSVKLRGWFILGDVCVNLVLAAVTLLAEARYTFRASLGYLAYFRSTSLLAFGAAYLPLFLSWWKLRIIDSLMLIRGIHLHRKRQLQMRISAEEAEAASIVDDGVALEDLCIESTVSTQLKHSSSVESQLLNLVPTKHKEEEPKGYTKNNTGEQRELRPAKRFMDAFRRYSTASKSPDASPKTTSRWQDMPTVTEAEAKGRKPSLPCPRPAPDESAIYGEEEPSDEGEPSDINEECPGETSVTQKPPDLSVRRVWRDEEAIMEHAQTEDLMNTVVESEDCRQHHAINFVEEEIMERAPSEAGNSPRNSSQTGSGRDPAPRIPRRRRSSDGVDFSGRADELQRLSDLVKWVERWPLPLVLWAVTFLLVSLLVLFVVQVIRATAVCPRMAIWDYCTLKIFPPFGTAAEWMHPCNCRLFVTSPGEPASAEIIAESLDRFTTLEAFSINTLTEPSDMPAECWDDLRDVGPFFPDNYTYIVLALNNLDIIPDWLPEDAPNLKVLVLSGNQLEPGSVPLTLGSLPRLERLTLDHNEICEYDVTRVPVHLPEELSHLGPCDSDILLPLLERWGFVKRRKLGEMKHE</sequence>
<feature type="transmembrane region" description="Helical" evidence="2">
    <location>
        <begin position="499"/>
        <end position="523"/>
    </location>
</feature>
<feature type="region of interest" description="Disordered" evidence="1">
    <location>
        <begin position="1"/>
        <end position="49"/>
    </location>
</feature>
<dbReference type="InParanoid" id="A0A0G4GKI6"/>
<dbReference type="Gene3D" id="3.80.10.10">
    <property type="entry name" value="Ribonuclease Inhibitor"/>
    <property type="match status" value="1"/>
</dbReference>
<organism evidence="3 4">
    <name type="scientific">Vitrella brassicaformis (strain CCMP3155)</name>
    <dbReference type="NCBI Taxonomy" id="1169540"/>
    <lineage>
        <taxon>Eukaryota</taxon>
        <taxon>Sar</taxon>
        <taxon>Alveolata</taxon>
        <taxon>Colpodellida</taxon>
        <taxon>Vitrellaceae</taxon>
        <taxon>Vitrella</taxon>
    </lineage>
</organism>
<feature type="compositionally biased region" description="Basic and acidic residues" evidence="1">
    <location>
        <begin position="1"/>
        <end position="17"/>
    </location>
</feature>
<keyword evidence="2" id="KW-0472">Membrane</keyword>
<feature type="compositionally biased region" description="Basic and acidic residues" evidence="1">
    <location>
        <begin position="612"/>
        <end position="627"/>
    </location>
</feature>
<feature type="transmembrane region" description="Helical" evidence="2">
    <location>
        <begin position="816"/>
        <end position="837"/>
    </location>
</feature>
<feature type="compositionally biased region" description="Polar residues" evidence="1">
    <location>
        <begin position="760"/>
        <end position="772"/>
    </location>
</feature>